<dbReference type="SUPFAM" id="SSF53335">
    <property type="entry name" value="S-adenosyl-L-methionine-dependent methyltransferases"/>
    <property type="match status" value="1"/>
</dbReference>
<dbReference type="Proteomes" id="UP001165308">
    <property type="component" value="Unassembled WGS sequence"/>
</dbReference>
<dbReference type="Gene3D" id="3.40.50.150">
    <property type="entry name" value="Vaccinia Virus protein VP39"/>
    <property type="match status" value="1"/>
</dbReference>
<dbReference type="EMBL" id="JAMJPJ010000009">
    <property type="protein sequence ID" value="MCL7929836.1"/>
    <property type="molecule type" value="Genomic_DNA"/>
</dbReference>
<dbReference type="Pfam" id="PF05050">
    <property type="entry name" value="Methyltransf_21"/>
    <property type="match status" value="1"/>
</dbReference>
<dbReference type="InterPro" id="IPR003006">
    <property type="entry name" value="Ig/MHC_CS"/>
</dbReference>
<dbReference type="NCBIfam" id="TIGR01444">
    <property type="entry name" value="fkbM_fam"/>
    <property type="match status" value="1"/>
</dbReference>
<keyword evidence="2" id="KW-0808">Transferase</keyword>
<dbReference type="InterPro" id="IPR052514">
    <property type="entry name" value="SAM-dependent_MTase"/>
</dbReference>
<organism evidence="2 3">
    <name type="scientific">Halomonas llamarensis</name>
    <dbReference type="NCBI Taxonomy" id="2945104"/>
    <lineage>
        <taxon>Bacteria</taxon>
        <taxon>Pseudomonadati</taxon>
        <taxon>Pseudomonadota</taxon>
        <taxon>Gammaproteobacteria</taxon>
        <taxon>Oceanospirillales</taxon>
        <taxon>Halomonadaceae</taxon>
        <taxon>Halomonas</taxon>
    </lineage>
</organism>
<evidence type="ECO:0000313" key="2">
    <source>
        <dbReference type="EMBL" id="MCL7929836.1"/>
    </source>
</evidence>
<dbReference type="InterPro" id="IPR006342">
    <property type="entry name" value="FkbM_mtfrase"/>
</dbReference>
<proteinExistence type="predicted"/>
<reference evidence="2" key="1">
    <citation type="submission" date="2022-05" db="EMBL/GenBank/DDBJ databases">
        <title>Halomonas geminus sp. nov. and Halomonas llamarensis sp. nov. isolated from high-altitude salars of the Atacama Desert.</title>
        <authorList>
            <person name="Hintersatz C."/>
            <person name="Rojas L.A."/>
            <person name="Wei T.-S."/>
            <person name="Kutschke S."/>
            <person name="Lehmann F."/>
            <person name="Jain R."/>
            <person name="Pollmann K."/>
        </authorList>
    </citation>
    <scope>NUCLEOTIDE SEQUENCE</scope>
    <source>
        <strain evidence="2">ATCHA</strain>
    </source>
</reference>
<dbReference type="PANTHER" id="PTHR34203">
    <property type="entry name" value="METHYLTRANSFERASE, FKBM FAMILY PROTEIN"/>
    <property type="match status" value="1"/>
</dbReference>
<name>A0ABT0SQ24_9GAMM</name>
<protein>
    <submittedName>
        <fullName evidence="2">FkbM family methyltransferase</fullName>
    </submittedName>
</protein>
<dbReference type="PANTHER" id="PTHR34203:SF15">
    <property type="entry name" value="SLL1173 PROTEIN"/>
    <property type="match status" value="1"/>
</dbReference>
<dbReference type="PROSITE" id="PS00290">
    <property type="entry name" value="IG_MHC"/>
    <property type="match status" value="1"/>
</dbReference>
<dbReference type="GO" id="GO:0032259">
    <property type="term" value="P:methylation"/>
    <property type="evidence" value="ECO:0007669"/>
    <property type="project" value="UniProtKB-KW"/>
</dbReference>
<evidence type="ECO:0000313" key="3">
    <source>
        <dbReference type="Proteomes" id="UP001165308"/>
    </source>
</evidence>
<evidence type="ECO:0000259" key="1">
    <source>
        <dbReference type="Pfam" id="PF05050"/>
    </source>
</evidence>
<sequence>MRDTTRREAVKARWLSAFGIARSLLIYWRPGRQRGLKNLYRPFLLPGTLAFDVGAHLGDRSAAFHSLGARVVALEPQPLLTRWCRRIVGNDVILLPLAAGATPGHAELAISPANLTVSTLADQWREQIGRHNAGFAHLHWAERERVNVTTLDALIAEYGEPAFIKIDVEGFEADVLAGLSQPVAALSVEFVSGALEVSHACVKRLSALGDYRYNIVAGEQRTFRWSGWKSDAEVHAWLAAGADRLASGDIYACRADHTLLN</sequence>
<dbReference type="RefSeq" id="WP_250080848.1">
    <property type="nucleotide sequence ID" value="NZ_JAMJPJ010000009.1"/>
</dbReference>
<feature type="domain" description="Methyltransferase FkbM" evidence="1">
    <location>
        <begin position="52"/>
        <end position="185"/>
    </location>
</feature>
<dbReference type="InterPro" id="IPR029063">
    <property type="entry name" value="SAM-dependent_MTases_sf"/>
</dbReference>
<comment type="caution">
    <text evidence="2">The sequence shown here is derived from an EMBL/GenBank/DDBJ whole genome shotgun (WGS) entry which is preliminary data.</text>
</comment>
<dbReference type="GO" id="GO:0008168">
    <property type="term" value="F:methyltransferase activity"/>
    <property type="evidence" value="ECO:0007669"/>
    <property type="project" value="UniProtKB-KW"/>
</dbReference>
<keyword evidence="3" id="KW-1185">Reference proteome</keyword>
<keyword evidence="2" id="KW-0489">Methyltransferase</keyword>
<gene>
    <name evidence="2" type="ORF">M8006_07560</name>
</gene>
<accession>A0ABT0SQ24</accession>